<dbReference type="AlphaFoldDB" id="A0A9W6TI68"/>
<keyword evidence="2" id="KW-1185">Reference proteome</keyword>
<comment type="caution">
    <text evidence="1">The sequence shown here is derived from an EMBL/GenBank/DDBJ whole genome shotgun (WGS) entry which is preliminary data.</text>
</comment>
<dbReference type="EMBL" id="BSXW01000147">
    <property type="protein sequence ID" value="GMF13218.1"/>
    <property type="molecule type" value="Genomic_DNA"/>
</dbReference>
<evidence type="ECO:0000313" key="2">
    <source>
        <dbReference type="Proteomes" id="UP001165083"/>
    </source>
</evidence>
<protein>
    <submittedName>
        <fullName evidence="1">Unnamed protein product</fullName>
    </submittedName>
</protein>
<reference evidence="1" key="1">
    <citation type="submission" date="2023-04" db="EMBL/GenBank/DDBJ databases">
        <title>Phytophthora lilii NBRC 32176.</title>
        <authorList>
            <person name="Ichikawa N."/>
            <person name="Sato H."/>
            <person name="Tonouchi N."/>
        </authorList>
    </citation>
    <scope>NUCLEOTIDE SEQUENCE</scope>
    <source>
        <strain evidence="1">NBRC 32176</strain>
    </source>
</reference>
<evidence type="ECO:0000313" key="1">
    <source>
        <dbReference type="EMBL" id="GMF13218.1"/>
    </source>
</evidence>
<dbReference type="OrthoDB" id="91404at2759"/>
<accession>A0A9W6TI68</accession>
<proteinExistence type="predicted"/>
<name>A0A9W6TI68_9STRA</name>
<sequence length="92" mass="10398">METIALEWVGSSEVEPWDVVKFVQQLDNVPQDAVCEIGDIFSRRYRAGSKFCRNQEEVVDAQEAYEFFADSDAPAPQRMTLLGLSNALAKLR</sequence>
<organism evidence="1 2">
    <name type="scientific">Phytophthora lilii</name>
    <dbReference type="NCBI Taxonomy" id="2077276"/>
    <lineage>
        <taxon>Eukaryota</taxon>
        <taxon>Sar</taxon>
        <taxon>Stramenopiles</taxon>
        <taxon>Oomycota</taxon>
        <taxon>Peronosporomycetes</taxon>
        <taxon>Peronosporales</taxon>
        <taxon>Peronosporaceae</taxon>
        <taxon>Phytophthora</taxon>
    </lineage>
</organism>
<gene>
    <name evidence="1" type="ORF">Plil01_000371600</name>
</gene>
<dbReference type="Proteomes" id="UP001165083">
    <property type="component" value="Unassembled WGS sequence"/>
</dbReference>